<feature type="transmembrane region" description="Helical" evidence="2">
    <location>
        <begin position="76"/>
        <end position="102"/>
    </location>
</feature>
<keyword evidence="2" id="KW-0472">Membrane</keyword>
<dbReference type="AlphaFoldDB" id="U2YDV2"/>
<keyword evidence="2" id="KW-0812">Transmembrane</keyword>
<protein>
    <recommendedName>
        <fullName evidence="3">DUF7847 domain-containing protein</fullName>
    </recommendedName>
</protein>
<organism evidence="4 5">
    <name type="scientific">Halarchaeum acidiphilum MH1-52-1</name>
    <dbReference type="NCBI Taxonomy" id="1261545"/>
    <lineage>
        <taxon>Archaea</taxon>
        <taxon>Methanobacteriati</taxon>
        <taxon>Methanobacteriota</taxon>
        <taxon>Stenosarchaea group</taxon>
        <taxon>Halobacteria</taxon>
        <taxon>Halobacteriales</taxon>
        <taxon>Halobacteriaceae</taxon>
    </lineage>
</organism>
<keyword evidence="2" id="KW-1133">Transmembrane helix</keyword>
<dbReference type="Proteomes" id="UP000016986">
    <property type="component" value="Unassembled WGS sequence"/>
</dbReference>
<feature type="compositionally biased region" description="Polar residues" evidence="1">
    <location>
        <begin position="268"/>
        <end position="278"/>
    </location>
</feature>
<dbReference type="eggNOG" id="arCOG03934">
    <property type="taxonomic scope" value="Archaea"/>
</dbReference>
<dbReference type="InterPro" id="IPR057169">
    <property type="entry name" value="DUF7847"/>
</dbReference>
<feature type="transmembrane region" description="Helical" evidence="2">
    <location>
        <begin position="29"/>
        <end position="56"/>
    </location>
</feature>
<dbReference type="EMBL" id="BATA01000010">
    <property type="protein sequence ID" value="GAD51871.1"/>
    <property type="molecule type" value="Genomic_DNA"/>
</dbReference>
<dbReference type="RefSeq" id="WP_020221730.1">
    <property type="nucleotide sequence ID" value="NZ_BANO01000094.1"/>
</dbReference>
<gene>
    <name evidence="4" type="ORF">MBEHAL_0631</name>
</gene>
<feature type="transmembrane region" description="Helical" evidence="2">
    <location>
        <begin position="147"/>
        <end position="168"/>
    </location>
</feature>
<feature type="transmembrane region" description="Helical" evidence="2">
    <location>
        <begin position="122"/>
        <end position="141"/>
    </location>
</feature>
<evidence type="ECO:0000259" key="3">
    <source>
        <dbReference type="Pfam" id="PF25231"/>
    </source>
</evidence>
<evidence type="ECO:0000256" key="2">
    <source>
        <dbReference type="SAM" id="Phobius"/>
    </source>
</evidence>
<sequence>MSVGKRAIVMTLNIGAALEDGLRRSVTRVALAFVAVQFVFQGLLGSFVPTVAVNYLHRYRGRLPSTVALSRTGPALPIGSGVAALLAVVLALGYVFVVAALYRAFVDDAAHVTTDLFTHRALGAFGHLLALGVVTFVVAFVNVVPVLGWVVFVFLAVAFWFAPLRIAAEDDGVVTALKASWRLTRGNRLRLFAIGLAFVVVTGTVVNAVGLAFGMFSAVYSLVNALLSAYFTVLNVAVTAACYHQLVADDAGDDGATDGPADSDDGSVTPQPTAEQDL</sequence>
<proteinExistence type="predicted"/>
<feature type="transmembrane region" description="Helical" evidence="2">
    <location>
        <begin position="189"/>
        <end position="216"/>
    </location>
</feature>
<feature type="transmembrane region" description="Helical" evidence="2">
    <location>
        <begin position="222"/>
        <end position="243"/>
    </location>
</feature>
<evidence type="ECO:0000256" key="1">
    <source>
        <dbReference type="SAM" id="MobiDB-lite"/>
    </source>
</evidence>
<dbReference type="Pfam" id="PF25231">
    <property type="entry name" value="DUF7847"/>
    <property type="match status" value="1"/>
</dbReference>
<accession>U2YDV2</accession>
<feature type="domain" description="DUF7847" evidence="3">
    <location>
        <begin position="12"/>
        <end position="246"/>
    </location>
</feature>
<reference evidence="4 5" key="1">
    <citation type="submission" date="2013-09" db="EMBL/GenBank/DDBJ databases">
        <title>Whole genome sequencing of Halarchaeum acidiphilum strain MH1-52-1.</title>
        <authorList>
            <person name="Shimane Y."/>
            <person name="Minegishi H."/>
            <person name="Nishi S."/>
            <person name="Echigo A."/>
            <person name="Shuto A."/>
            <person name="Konishi M."/>
            <person name="Ito T."/>
            <person name="Ohkuma M."/>
            <person name="Ohta Y."/>
            <person name="Nagano Y."/>
            <person name="Tsubouchi T."/>
            <person name="Mori K."/>
            <person name="Usui K."/>
            <person name="Kamekura M."/>
            <person name="Usami R."/>
            <person name="Takaki Y."/>
            <person name="Hatada Y."/>
        </authorList>
    </citation>
    <scope>NUCLEOTIDE SEQUENCE [LARGE SCALE GENOMIC DNA]</scope>
    <source>
        <strain evidence="4 5">JCM 16109</strain>
    </source>
</reference>
<name>U2YDV2_9EURY</name>
<feature type="compositionally biased region" description="Acidic residues" evidence="1">
    <location>
        <begin position="253"/>
        <end position="265"/>
    </location>
</feature>
<keyword evidence="5" id="KW-1185">Reference proteome</keyword>
<evidence type="ECO:0000313" key="5">
    <source>
        <dbReference type="Proteomes" id="UP000016986"/>
    </source>
</evidence>
<feature type="region of interest" description="Disordered" evidence="1">
    <location>
        <begin position="253"/>
        <end position="278"/>
    </location>
</feature>
<evidence type="ECO:0000313" key="4">
    <source>
        <dbReference type="EMBL" id="GAD51871.1"/>
    </source>
</evidence>
<comment type="caution">
    <text evidence="4">The sequence shown here is derived from an EMBL/GenBank/DDBJ whole genome shotgun (WGS) entry which is preliminary data.</text>
</comment>